<dbReference type="AlphaFoldDB" id="A0A7S8C5N6"/>
<reference evidence="2 3" key="1">
    <citation type="submission" date="2020-06" db="EMBL/GenBank/DDBJ databases">
        <title>Genome sequence of 2 isolates from Red Sea Mangroves.</title>
        <authorList>
            <person name="Sefrji F."/>
            <person name="Michoud G."/>
            <person name="Merlino G."/>
            <person name="Daffonchio D."/>
        </authorList>
    </citation>
    <scope>NUCLEOTIDE SEQUENCE [LARGE SCALE GENOMIC DNA]</scope>
    <source>
        <strain evidence="2 3">R1DC25</strain>
    </source>
</reference>
<dbReference type="KEGG" id="kmn:HW532_14760"/>
<dbReference type="GO" id="GO:0005886">
    <property type="term" value="C:plasma membrane"/>
    <property type="evidence" value="ECO:0007669"/>
    <property type="project" value="TreeGrafter"/>
</dbReference>
<dbReference type="RefSeq" id="WP_213161201.1">
    <property type="nucleotide sequence ID" value="NZ_CP058214.1"/>
</dbReference>
<name>A0A7S8C5N6_9HYPH</name>
<evidence type="ECO:0000313" key="2">
    <source>
        <dbReference type="EMBL" id="QPC43838.1"/>
    </source>
</evidence>
<sequence length="157" mass="17006">MDFRDLLTSFDGRISRAKWWLGVLIVAVAAIVASVVLGMLFGWGPTATGLINLIVTVLVALPVTAIMVKRLKDRDRPLWLVAVFWAPAVVTILGQLLGFGYYTMEINGETVMMPDTFGWIVSAASFVIGIWSLIELGILKGTEGPNRYGPDPLAGKG</sequence>
<feature type="transmembrane region" description="Helical" evidence="1">
    <location>
        <begin position="80"/>
        <end position="104"/>
    </location>
</feature>
<accession>A0A7S8C5N6</accession>
<keyword evidence="3" id="KW-1185">Reference proteome</keyword>
<dbReference type="Pfam" id="PF05656">
    <property type="entry name" value="DUF805"/>
    <property type="match status" value="1"/>
</dbReference>
<dbReference type="EMBL" id="CP058214">
    <property type="protein sequence ID" value="QPC43838.1"/>
    <property type="molecule type" value="Genomic_DNA"/>
</dbReference>
<evidence type="ECO:0000256" key="1">
    <source>
        <dbReference type="SAM" id="Phobius"/>
    </source>
</evidence>
<dbReference type="Proteomes" id="UP000593594">
    <property type="component" value="Chromosome"/>
</dbReference>
<feature type="transmembrane region" description="Helical" evidence="1">
    <location>
        <begin position="116"/>
        <end position="139"/>
    </location>
</feature>
<gene>
    <name evidence="2" type="ORF">HW532_14760</name>
</gene>
<dbReference type="PANTHER" id="PTHR34980:SF3">
    <property type="entry name" value="BLR8105 PROTEIN"/>
    <property type="match status" value="1"/>
</dbReference>
<proteinExistence type="predicted"/>
<dbReference type="InterPro" id="IPR008523">
    <property type="entry name" value="DUF805"/>
</dbReference>
<evidence type="ECO:0000313" key="3">
    <source>
        <dbReference type="Proteomes" id="UP000593594"/>
    </source>
</evidence>
<dbReference type="PANTHER" id="PTHR34980">
    <property type="entry name" value="INNER MEMBRANE PROTEIN-RELATED-RELATED"/>
    <property type="match status" value="1"/>
</dbReference>
<organism evidence="2 3">
    <name type="scientific">Kaustia mangrovi</name>
    <dbReference type="NCBI Taxonomy" id="2593653"/>
    <lineage>
        <taxon>Bacteria</taxon>
        <taxon>Pseudomonadati</taxon>
        <taxon>Pseudomonadota</taxon>
        <taxon>Alphaproteobacteria</taxon>
        <taxon>Hyphomicrobiales</taxon>
        <taxon>Parvibaculaceae</taxon>
        <taxon>Kaustia</taxon>
    </lineage>
</organism>
<keyword evidence="1" id="KW-0472">Membrane</keyword>
<protein>
    <submittedName>
        <fullName evidence="2">DUF805 domain-containing protein</fullName>
    </submittedName>
</protein>
<keyword evidence="1" id="KW-1133">Transmembrane helix</keyword>
<feature type="transmembrane region" description="Helical" evidence="1">
    <location>
        <begin position="49"/>
        <end position="68"/>
    </location>
</feature>
<keyword evidence="1" id="KW-0812">Transmembrane</keyword>
<feature type="transmembrane region" description="Helical" evidence="1">
    <location>
        <begin position="20"/>
        <end position="43"/>
    </location>
</feature>